<dbReference type="VEuPathDB" id="PlasmoDB:PCYB_003360"/>
<dbReference type="GeneID" id="14696129"/>
<evidence type="ECO:0000313" key="2">
    <source>
        <dbReference type="EMBL" id="GAB69587.1"/>
    </source>
</evidence>
<dbReference type="AlphaFoldDB" id="K6VJK4"/>
<name>K6VJK4_PLACD</name>
<dbReference type="KEGG" id="pcy:PCYB_003360"/>
<organism evidence="2 3">
    <name type="scientific">Plasmodium cynomolgi (strain B)</name>
    <dbReference type="NCBI Taxonomy" id="1120755"/>
    <lineage>
        <taxon>Eukaryota</taxon>
        <taxon>Sar</taxon>
        <taxon>Alveolata</taxon>
        <taxon>Apicomplexa</taxon>
        <taxon>Aconoidasida</taxon>
        <taxon>Haemosporida</taxon>
        <taxon>Plasmodiidae</taxon>
        <taxon>Plasmodium</taxon>
        <taxon>Plasmodium (Plasmodium)</taxon>
    </lineage>
</organism>
<evidence type="ECO:0000313" key="3">
    <source>
        <dbReference type="Proteomes" id="UP000006319"/>
    </source>
</evidence>
<feature type="region of interest" description="Disordered" evidence="1">
    <location>
        <begin position="223"/>
        <end position="297"/>
    </location>
</feature>
<protein>
    <submittedName>
        <fullName evidence="2">Uncharacterized protein</fullName>
    </submittedName>
</protein>
<dbReference type="Proteomes" id="UP000006319">
    <property type="component" value="Unassembled WGS sequence"/>
</dbReference>
<sequence>MSSKGGKKKGGIFRISSGSDKVVKQQINSIFGDFASTVKGVLKGNYKDRNSFKKNCEEHITNNGVTDKVDEYVEVCVFLMEALYEIYKYKGGSTVVKYDLKEWMRCKIIRTWLSYFVKIYCIPTSIAKAIYSAMRAKMGWSNREYNMCAQGSNKVEINVTDSIMEAQVIQGKNRKNNNDFFDDVEEYSDGAKVNSGIVMIRDEIKKQKEAEKAKEEAEKAKVEAEKAKEEAEKAKEEAKKKATDTETVAVQAAKPAVTATPAPVEKGPAKTGKIRTEMKQSPRKGANSGEIGGRTRMKNSGFRFSGIGFKGSQVSNFKVRVLRTPRFPGCRTQEFLNWEPEDSGLPNPRFSDLGFRILDPGIPGFRTWGFPGFSFRNSEVPDKGVRHVWELRIPRVWT</sequence>
<evidence type="ECO:0000256" key="1">
    <source>
        <dbReference type="SAM" id="MobiDB-lite"/>
    </source>
</evidence>
<feature type="compositionally biased region" description="Low complexity" evidence="1">
    <location>
        <begin position="247"/>
        <end position="264"/>
    </location>
</feature>
<dbReference type="RefSeq" id="XP_004227805.1">
    <property type="nucleotide sequence ID" value="XM_004227757.1"/>
</dbReference>
<keyword evidence="3" id="KW-1185">Reference proteome</keyword>
<dbReference type="EMBL" id="DF157384">
    <property type="protein sequence ID" value="GAB69587.1"/>
    <property type="molecule type" value="Genomic_DNA"/>
</dbReference>
<accession>K6VJK4</accession>
<proteinExistence type="predicted"/>
<gene>
    <name evidence="2" type="ORF">PCYB_003360</name>
</gene>
<reference evidence="2 3" key="1">
    <citation type="journal article" date="2012" name="Nat. Genet.">
        <title>Plasmodium cynomolgi genome sequences provide insight into Plasmodium vivax and the monkey malaria clade.</title>
        <authorList>
            <person name="Tachibana S."/>
            <person name="Sullivan S.A."/>
            <person name="Kawai S."/>
            <person name="Nakamura S."/>
            <person name="Kim H.R."/>
            <person name="Goto N."/>
            <person name="Arisue N."/>
            <person name="Palacpac N.M.Q."/>
            <person name="Honma H."/>
            <person name="Yagi M."/>
            <person name="Tougan T."/>
            <person name="Katakai Y."/>
            <person name="Kaneko O."/>
            <person name="Mita T."/>
            <person name="Kita K."/>
            <person name="Yasutomi Y."/>
            <person name="Sutton P.L."/>
            <person name="Shakhbatyan R."/>
            <person name="Horii T."/>
            <person name="Yasunaga T."/>
            <person name="Barnwell J.W."/>
            <person name="Escalante A.A."/>
            <person name="Carlton J.M."/>
            <person name="Tanabe K."/>
        </authorList>
    </citation>
    <scope>NUCLEOTIDE SEQUENCE [LARGE SCALE GENOMIC DNA]</scope>
    <source>
        <strain evidence="2 3">B</strain>
    </source>
</reference>
<feature type="compositionally biased region" description="Basic and acidic residues" evidence="1">
    <location>
        <begin position="223"/>
        <end position="244"/>
    </location>
</feature>
<dbReference type="PhylomeDB" id="K6VJK4"/>